<organism evidence="1">
    <name type="scientific">uncultured bacterium</name>
    <name type="common">gcode 4</name>
    <dbReference type="NCBI Taxonomy" id="1234023"/>
    <lineage>
        <taxon>Bacteria</taxon>
        <taxon>environmental samples</taxon>
    </lineage>
</organism>
<evidence type="ECO:0008006" key="2">
    <source>
        <dbReference type="Google" id="ProtNLM"/>
    </source>
</evidence>
<comment type="caution">
    <text evidence="1">The sequence shown here is derived from an EMBL/GenBank/DDBJ whole genome shotgun (WGS) entry which is preliminary data.</text>
</comment>
<dbReference type="AlphaFoldDB" id="K1ZJN4"/>
<name>K1ZJN4_9BACT</name>
<reference evidence="1" key="1">
    <citation type="journal article" date="2012" name="Science">
        <title>Fermentation, hydrogen, and sulfur metabolism in multiple uncultivated bacterial phyla.</title>
        <authorList>
            <person name="Wrighton K.C."/>
            <person name="Thomas B.C."/>
            <person name="Sharon I."/>
            <person name="Miller C.S."/>
            <person name="Castelle C.J."/>
            <person name="VerBerkmoes N.C."/>
            <person name="Wilkins M.J."/>
            <person name="Hettich R.L."/>
            <person name="Lipton M.S."/>
            <person name="Williams K.H."/>
            <person name="Long P.E."/>
            <person name="Banfield J.F."/>
        </authorList>
    </citation>
    <scope>NUCLEOTIDE SEQUENCE [LARGE SCALE GENOMIC DNA]</scope>
</reference>
<protein>
    <recommendedName>
        <fullName evidence="2">Caib/baif family protein</fullName>
    </recommendedName>
</protein>
<dbReference type="EMBL" id="AMFJ01028803">
    <property type="protein sequence ID" value="EKD44623.1"/>
    <property type="molecule type" value="Genomic_DNA"/>
</dbReference>
<feature type="non-terminal residue" evidence="1">
    <location>
        <position position="495"/>
    </location>
</feature>
<evidence type="ECO:0000313" key="1">
    <source>
        <dbReference type="EMBL" id="EKD44623.1"/>
    </source>
</evidence>
<gene>
    <name evidence="1" type="ORF">ACD_71C00072G0001</name>
</gene>
<sequence>MSFRNERNLYKRKCDATNKDIISNISPDKKYKIYHQDYWWSDKWDAIDYGQEFDFGRSFFKQFDELLKAVPQMWLLVAQNINSEYVNYSANTKDSYLIFASSQNENCMYSRWIMNCKNLVDANNCSNCENCYECVDCINISSSKYCIWCVDSNNCFASYDLMWCNNCISCSLLRNKSYCIDNVQYSREDFMKKKQEIKINSDLLKKTIQKWIHRSQYKLNTENCTWEYITNSKNIFAWFEVENCENCKYITNALNLRNSQDIDFQAFDDELCYEVLWIENTYNTLFSYWILEAKNVILSFTCFGWNPNLFGCIGLRNKSYCILNKQYTKEEYETLVPKIIEHMKKTGEWGEFFPSSMSPFGYNETVAQEYFPLSKEVATMNNVFNWSDYEALFPVVAKIIPASKLPDNIKDIPDDILNWAIECEVTGKPFRIIRQELDFYRKHNLPIPRRHPDQRHLDRMAFRNPRKLYERKCDKCETEMMTTYSPERPERVYCE</sequence>
<accession>K1ZJN4</accession>
<proteinExistence type="predicted"/>